<dbReference type="PANTHER" id="PTHR31044">
    <property type="entry name" value="BETA-1,3 GLUCANASE"/>
    <property type="match status" value="1"/>
</dbReference>
<dbReference type="OrthoDB" id="1928574at2759"/>
<keyword evidence="1 2" id="KW-0732">Signal</keyword>
<dbReference type="Pfam" id="PF07983">
    <property type="entry name" value="X8"/>
    <property type="match status" value="1"/>
</dbReference>
<dbReference type="SMART" id="SM00768">
    <property type="entry name" value="X8"/>
    <property type="match status" value="1"/>
</dbReference>
<dbReference type="Proteomes" id="UP001151287">
    <property type="component" value="Unassembled WGS sequence"/>
</dbReference>
<dbReference type="InterPro" id="IPR012946">
    <property type="entry name" value="X8"/>
</dbReference>
<organism evidence="4 5">
    <name type="scientific">Rhynchospora breviuscula</name>
    <dbReference type="NCBI Taxonomy" id="2022672"/>
    <lineage>
        <taxon>Eukaryota</taxon>
        <taxon>Viridiplantae</taxon>
        <taxon>Streptophyta</taxon>
        <taxon>Embryophyta</taxon>
        <taxon>Tracheophyta</taxon>
        <taxon>Spermatophyta</taxon>
        <taxon>Magnoliopsida</taxon>
        <taxon>Liliopsida</taxon>
        <taxon>Poales</taxon>
        <taxon>Cyperaceae</taxon>
        <taxon>Cyperoideae</taxon>
        <taxon>Rhynchosporeae</taxon>
        <taxon>Rhynchospora</taxon>
    </lineage>
</organism>
<evidence type="ECO:0000313" key="5">
    <source>
        <dbReference type="Proteomes" id="UP001151287"/>
    </source>
</evidence>
<feature type="domain" description="X8" evidence="3">
    <location>
        <begin position="32"/>
        <end position="115"/>
    </location>
</feature>
<proteinExistence type="predicted"/>
<evidence type="ECO:0000313" key="4">
    <source>
        <dbReference type="EMBL" id="KAJ1688329.1"/>
    </source>
</evidence>
<gene>
    <name evidence="4" type="ORF">LUZ63_019719</name>
</gene>
<dbReference type="InterPro" id="IPR044788">
    <property type="entry name" value="X8_dom_prot"/>
</dbReference>
<dbReference type="AlphaFoldDB" id="A0A9Q0C6T9"/>
<dbReference type="Gene3D" id="1.20.58.1040">
    <property type="match status" value="1"/>
</dbReference>
<evidence type="ECO:0000256" key="1">
    <source>
        <dbReference type="ARBA" id="ARBA00022729"/>
    </source>
</evidence>
<evidence type="ECO:0000256" key="2">
    <source>
        <dbReference type="SAM" id="SignalP"/>
    </source>
</evidence>
<protein>
    <recommendedName>
        <fullName evidence="3">X8 domain-containing protein</fullName>
    </recommendedName>
</protein>
<evidence type="ECO:0000259" key="3">
    <source>
        <dbReference type="SMART" id="SM00768"/>
    </source>
</evidence>
<feature type="signal peptide" evidence="2">
    <location>
        <begin position="1"/>
        <end position="21"/>
    </location>
</feature>
<dbReference type="EMBL" id="JAMQYH010000005">
    <property type="protein sequence ID" value="KAJ1688329.1"/>
    <property type="molecule type" value="Genomic_DNA"/>
</dbReference>
<comment type="caution">
    <text evidence="4">The sequence shown here is derived from an EMBL/GenBank/DDBJ whole genome shotgun (WGS) entry which is preliminary data.</text>
</comment>
<dbReference type="PANTHER" id="PTHR31044:SF52">
    <property type="entry name" value="OS01G0631500 PROTEIN"/>
    <property type="match status" value="1"/>
</dbReference>
<feature type="chain" id="PRO_5040220335" description="X8 domain-containing protein" evidence="2">
    <location>
        <begin position="22"/>
        <end position="116"/>
    </location>
</feature>
<dbReference type="GO" id="GO:0009506">
    <property type="term" value="C:plasmodesma"/>
    <property type="evidence" value="ECO:0007669"/>
    <property type="project" value="UniProtKB-ARBA"/>
</dbReference>
<accession>A0A9Q0C6T9</accession>
<name>A0A9Q0C6T9_9POAL</name>
<keyword evidence="5" id="KW-1185">Reference proteome</keyword>
<sequence>MAYCNISFVIVLVSFLSGGTTRLINGESVQKTWCVAKPNVSETTLMNNIEFGCSKVNCSPIDQGGSCYEPDNYVAQASVVMNLYYQAAGGGSWDCDFGGTGLITTTDPSYGTCHYV</sequence>
<reference evidence="4" key="1">
    <citation type="journal article" date="2022" name="Cell">
        <title>Repeat-based holocentromeres influence genome architecture and karyotype evolution.</title>
        <authorList>
            <person name="Hofstatter P.G."/>
            <person name="Thangavel G."/>
            <person name="Lux T."/>
            <person name="Neumann P."/>
            <person name="Vondrak T."/>
            <person name="Novak P."/>
            <person name="Zhang M."/>
            <person name="Costa L."/>
            <person name="Castellani M."/>
            <person name="Scott A."/>
            <person name="Toegelov H."/>
            <person name="Fuchs J."/>
            <person name="Mata-Sucre Y."/>
            <person name="Dias Y."/>
            <person name="Vanzela A.L.L."/>
            <person name="Huettel B."/>
            <person name="Almeida C.C.S."/>
            <person name="Simkova H."/>
            <person name="Souza G."/>
            <person name="Pedrosa-Harand A."/>
            <person name="Macas J."/>
            <person name="Mayer K.F.X."/>
            <person name="Houben A."/>
            <person name="Marques A."/>
        </authorList>
    </citation>
    <scope>NUCLEOTIDE SEQUENCE</scope>
    <source>
        <strain evidence="4">RhyBre1mFocal</strain>
    </source>
</reference>